<reference evidence="1 2" key="1">
    <citation type="journal article" date="2011" name="J. Bacteriol.">
        <title>Genome sequence of the algicidal bacterium Kordia algicida OT-1.</title>
        <authorList>
            <person name="Lee H.S."/>
            <person name="Kang S.G."/>
            <person name="Kwon K.K."/>
            <person name="Lee J.H."/>
            <person name="Kim S.J."/>
        </authorList>
    </citation>
    <scope>NUCLEOTIDE SEQUENCE [LARGE SCALE GENOMIC DNA]</scope>
    <source>
        <strain evidence="1 2">OT-1</strain>
    </source>
</reference>
<comment type="caution">
    <text evidence="1">The sequence shown here is derived from an EMBL/GenBank/DDBJ whole genome shotgun (WGS) entry which is preliminary data.</text>
</comment>
<gene>
    <name evidence="1" type="ORF">KAOT1_02467</name>
</gene>
<evidence type="ECO:0000313" key="1">
    <source>
        <dbReference type="EMBL" id="EDP96236.1"/>
    </source>
</evidence>
<dbReference type="HOGENOM" id="CLU_2538150_0_0_10"/>
<keyword evidence="2" id="KW-1185">Reference proteome</keyword>
<dbReference type="AlphaFoldDB" id="A9DTX5"/>
<dbReference type="EMBL" id="ABIB01000004">
    <property type="protein sequence ID" value="EDP96236.1"/>
    <property type="molecule type" value="Genomic_DNA"/>
</dbReference>
<accession>A9DTX5</accession>
<sequence length="83" mass="9971">MKKKAKKKKAVKKVAKQTIEKNENNFTENSFFVQAANHQFLQFKMGFEKFEADVKQILQLKPKKDRVFTKRTSRFETLKNRFK</sequence>
<dbReference type="RefSeq" id="WP_007093066.1">
    <property type="nucleotide sequence ID" value="NZ_CP142125.1"/>
</dbReference>
<evidence type="ECO:0000313" key="2">
    <source>
        <dbReference type="Proteomes" id="UP000002945"/>
    </source>
</evidence>
<organism evidence="1 2">
    <name type="scientific">Kordia algicida OT-1</name>
    <dbReference type="NCBI Taxonomy" id="391587"/>
    <lineage>
        <taxon>Bacteria</taxon>
        <taxon>Pseudomonadati</taxon>
        <taxon>Bacteroidota</taxon>
        <taxon>Flavobacteriia</taxon>
        <taxon>Flavobacteriales</taxon>
        <taxon>Flavobacteriaceae</taxon>
        <taxon>Kordia</taxon>
    </lineage>
</organism>
<dbReference type="Proteomes" id="UP000002945">
    <property type="component" value="Unassembled WGS sequence"/>
</dbReference>
<name>A9DTX5_9FLAO</name>
<proteinExistence type="predicted"/>
<protein>
    <submittedName>
        <fullName evidence="1">Uncharacterized protein</fullName>
    </submittedName>
</protein>
<dbReference type="STRING" id="391587.KAOT1_02467"/>